<keyword evidence="2" id="KW-1185">Reference proteome</keyword>
<reference evidence="1 2" key="1">
    <citation type="submission" date="2017-10" db="EMBL/GenBank/DDBJ databases">
        <title>Biodiversity and function of Thalassospira species in the particle-attached aromatic-hydrocarbon-degrading consortia from the surface seawater of the China South Sea.</title>
        <authorList>
            <person name="Dong C."/>
            <person name="Liu R."/>
            <person name="Shao Z."/>
        </authorList>
    </citation>
    <scope>NUCLEOTIDE SEQUENCE [LARGE SCALE GENOMIC DNA]</scope>
    <source>
        <strain evidence="1 2">CSC3H3</strain>
    </source>
</reference>
<dbReference type="Proteomes" id="UP000233458">
    <property type="component" value="Chromosome"/>
</dbReference>
<gene>
    <name evidence="1" type="ORF">CSC3H3_11595</name>
</gene>
<dbReference type="EMBL" id="CP024199">
    <property type="protein sequence ID" value="AUG53284.1"/>
    <property type="molecule type" value="Genomic_DNA"/>
</dbReference>
<protein>
    <submittedName>
        <fullName evidence="1">Uncharacterized protein</fullName>
    </submittedName>
</protein>
<proteinExistence type="predicted"/>
<evidence type="ECO:0000313" key="1">
    <source>
        <dbReference type="EMBL" id="AUG53284.1"/>
    </source>
</evidence>
<accession>A0ABM6Q9Q6</accession>
<evidence type="ECO:0000313" key="2">
    <source>
        <dbReference type="Proteomes" id="UP000233458"/>
    </source>
</evidence>
<organism evidence="1 2">
    <name type="scientific">Thalassospira marina</name>
    <dbReference type="NCBI Taxonomy" id="2048283"/>
    <lineage>
        <taxon>Bacteria</taxon>
        <taxon>Pseudomonadati</taxon>
        <taxon>Pseudomonadota</taxon>
        <taxon>Alphaproteobacteria</taxon>
        <taxon>Rhodospirillales</taxon>
        <taxon>Thalassospiraceae</taxon>
        <taxon>Thalassospira</taxon>
    </lineage>
</organism>
<name>A0ABM6Q9Q6_9PROT</name>
<sequence length="82" mass="7791">MGAAALAADGAALDEALAAGAAAFGSTLGAALTALPEGVFAADAAGVEFDLFADAAPAFTVLTDESEAPDAAVLFALDADAF</sequence>